<dbReference type="EMBL" id="CP045644">
    <property type="protein sequence ID" value="QFZ83273.1"/>
    <property type="molecule type" value="Genomic_DNA"/>
</dbReference>
<reference evidence="1 2" key="1">
    <citation type="submission" date="2019-10" db="EMBL/GenBank/DDBJ databases">
        <title>Complete genome sequence of Variovorax paradoxus 5C-2.</title>
        <authorList>
            <person name="Gogoleva N.E."/>
            <person name="Balkin A.S."/>
        </authorList>
    </citation>
    <scope>NUCLEOTIDE SEQUENCE [LARGE SCALE GENOMIC DNA]</scope>
    <source>
        <strain evidence="1 2">5C-2</strain>
    </source>
</reference>
<protein>
    <submittedName>
        <fullName evidence="1">Uncharacterized protein</fullName>
    </submittedName>
</protein>
<evidence type="ECO:0000313" key="2">
    <source>
        <dbReference type="Proteomes" id="UP000326780"/>
    </source>
</evidence>
<dbReference type="RefSeq" id="WP_153282011.1">
    <property type="nucleotide sequence ID" value="NZ_CP045644.1"/>
</dbReference>
<organism evidence="1 2">
    <name type="scientific">Variovorax paradoxus</name>
    <dbReference type="NCBI Taxonomy" id="34073"/>
    <lineage>
        <taxon>Bacteria</taxon>
        <taxon>Pseudomonadati</taxon>
        <taxon>Pseudomonadota</taxon>
        <taxon>Betaproteobacteria</taxon>
        <taxon>Burkholderiales</taxon>
        <taxon>Comamonadaceae</taxon>
        <taxon>Variovorax</taxon>
    </lineage>
</organism>
<dbReference type="Proteomes" id="UP000326780">
    <property type="component" value="Chromosome"/>
</dbReference>
<name>A0A5Q0M178_VARPD</name>
<accession>A0A5Q0M178</accession>
<evidence type="ECO:0000313" key="1">
    <source>
        <dbReference type="EMBL" id="QFZ83273.1"/>
    </source>
</evidence>
<gene>
    <name evidence="1" type="ORF">GFK26_11120</name>
</gene>
<sequence>MTSDPLSPLDDLAIAAIGYSPSDEEIEAASQPPYPTPAAFVPFQEAVRAALHARVARGPDPFCTTRLYEPAARFSVRAPYDANSHLGFNVSDAICILLAGGLIPVATAQRAIRASASKLVQGFLQRATVYRLLADGDLSVAMEAAASPNFDQEQWVGWRAIGEYHAARADAFAFLSLWPKYEARQEREWVDNMRRQLVDAVSRTYGWRDALALTRDKRIGVKGHVHGMAYLALRPLTEKTTVSELNQLLGTASELVQFDALNDLARLKLLVDALRASTPRAPADDPPGLDAVLSRIIAVDPTASKQQSQQRDWLLMDCWPLIGNATTLKRVRTAIRAPLYKRKLSMLAKDAAPAVPIGEKAIGA</sequence>
<dbReference type="AlphaFoldDB" id="A0A5Q0M178"/>
<proteinExistence type="predicted"/>